<name>A0A1U7HJY6_9CHRO</name>
<dbReference type="STRING" id="247279.NIES1031_16560"/>
<dbReference type="RefSeq" id="WP_073550621.1">
    <property type="nucleotide sequence ID" value="NZ_CAWMVK010000006.1"/>
</dbReference>
<reference evidence="1 2" key="1">
    <citation type="submission" date="2016-11" db="EMBL/GenBank/DDBJ databases">
        <title>Draft Genome Sequences of Nine Cyanobacterial Strains from Diverse Habitats.</title>
        <authorList>
            <person name="Zhu T."/>
            <person name="Hou S."/>
            <person name="Lu X."/>
            <person name="Hess W.R."/>
        </authorList>
    </citation>
    <scope>NUCLEOTIDE SEQUENCE [LARGE SCALE GENOMIC DNA]</scope>
    <source>
        <strain evidence="1 2">5.2 s.c.1</strain>
    </source>
</reference>
<comment type="caution">
    <text evidence="1">The sequence shown here is derived from an EMBL/GenBank/DDBJ whole genome shotgun (WGS) entry which is preliminary data.</text>
</comment>
<evidence type="ECO:0000313" key="1">
    <source>
        <dbReference type="EMBL" id="OKH23910.1"/>
    </source>
</evidence>
<accession>A0A1U7HJY6</accession>
<dbReference type="AlphaFoldDB" id="A0A1U7HJY6"/>
<keyword evidence="2" id="KW-1185">Reference proteome</keyword>
<sequence>MFAAPTIAQLAVVIDKLRNTAPQHVSPLVRLDRAAHIRLRSSLTSDKSVIQNPPSLKQATEVWSPLVPLTLGGHKQPFFCVHPIFI</sequence>
<dbReference type="Proteomes" id="UP000185984">
    <property type="component" value="Unassembled WGS sequence"/>
</dbReference>
<evidence type="ECO:0000313" key="2">
    <source>
        <dbReference type="Proteomes" id="UP000185984"/>
    </source>
</evidence>
<protein>
    <submittedName>
        <fullName evidence="1">Uncharacterized protein</fullName>
    </submittedName>
</protein>
<gene>
    <name evidence="1" type="ORF">NIES1031_16560</name>
</gene>
<proteinExistence type="predicted"/>
<organism evidence="1 2">
    <name type="scientific">Chroogloeocystis siderophila 5.2 s.c.1</name>
    <dbReference type="NCBI Taxonomy" id="247279"/>
    <lineage>
        <taxon>Bacteria</taxon>
        <taxon>Bacillati</taxon>
        <taxon>Cyanobacteriota</taxon>
        <taxon>Cyanophyceae</taxon>
        <taxon>Oscillatoriophycideae</taxon>
        <taxon>Chroococcales</taxon>
        <taxon>Chroococcaceae</taxon>
        <taxon>Chroogloeocystis</taxon>
    </lineage>
</organism>
<dbReference type="EMBL" id="MRCC01000014">
    <property type="protein sequence ID" value="OKH23910.1"/>
    <property type="molecule type" value="Genomic_DNA"/>
</dbReference>